<dbReference type="EMBL" id="JADBEM010000001">
    <property type="protein sequence ID" value="MBE1607763.1"/>
    <property type="molecule type" value="Genomic_DNA"/>
</dbReference>
<protein>
    <submittedName>
        <fullName evidence="1">Uncharacterized protein (DUF885 family)</fullName>
    </submittedName>
</protein>
<reference evidence="1" key="1">
    <citation type="submission" date="2020-10" db="EMBL/GenBank/DDBJ databases">
        <title>Sequencing the genomes of 1000 actinobacteria strains.</title>
        <authorList>
            <person name="Klenk H.-P."/>
        </authorList>
    </citation>
    <scope>NUCLEOTIDE SEQUENCE</scope>
    <source>
        <strain evidence="1">DSM 45354</strain>
    </source>
</reference>
<dbReference type="PANTHER" id="PTHR33361:SF2">
    <property type="entry name" value="DUF885 DOMAIN-CONTAINING PROTEIN"/>
    <property type="match status" value="1"/>
</dbReference>
<evidence type="ECO:0000313" key="1">
    <source>
        <dbReference type="EMBL" id="MBE1607763.1"/>
    </source>
</evidence>
<sequence length="557" mass="61670">MGRTDEIADRYVDDHAAADPVGATFAGIAGHDDELTDYSPEGFAARAELARATVRALEASEPATYRERVANAAMRERLGLELEMYDAGITTSDLNVVASPLQDVRGAFDLMLTEGPEAWAVIAARLARIPEALDGFRHTLAEAAAVGRVSARRQVQACADQCRSWLPPEDDFFGSLVAQADVDAGIAPALRADLSRGADRAREAVAGFEHFLRTDLAPKGREVDGVGRDHYALASRYFLGAAVDLEETYAWGWEELTRIETEMRKVAGRIVPAGTVDDAVAALDADAARRIPDKEAFRAWMQELADRTIEELAGVHFDIPEQIRRIECRIAPTNEGAIYYTGPSEDFSRPGRMWWSVPKGVTNFSTWKEVTTVFHEGVPGHHLQVGQTVVRAEVLNRWQRLLCWVSGHGEGWALYAERLMEERGYLDDPGARLGMLDAQAFRAARVVVDLGLHLGFPIPANAFGWRSGEHWTPDVALEFLLSHSRIEEDFLRFEVNRYLGWPGQAPSYKVGERIWLAAREDARARKGPSFDLKEFHRAALDLGSLGLDPLREALAQL</sequence>
<organism evidence="1 2">
    <name type="scientific">Actinopolymorpha pittospori</name>
    <dbReference type="NCBI Taxonomy" id="648752"/>
    <lineage>
        <taxon>Bacteria</taxon>
        <taxon>Bacillati</taxon>
        <taxon>Actinomycetota</taxon>
        <taxon>Actinomycetes</taxon>
        <taxon>Propionibacteriales</taxon>
        <taxon>Actinopolymorphaceae</taxon>
        <taxon>Actinopolymorpha</taxon>
    </lineage>
</organism>
<dbReference type="InterPro" id="IPR010281">
    <property type="entry name" value="DUF885"/>
</dbReference>
<dbReference type="PANTHER" id="PTHR33361">
    <property type="entry name" value="GLR0591 PROTEIN"/>
    <property type="match status" value="1"/>
</dbReference>
<comment type="caution">
    <text evidence="1">The sequence shown here is derived from an EMBL/GenBank/DDBJ whole genome shotgun (WGS) entry which is preliminary data.</text>
</comment>
<dbReference type="AlphaFoldDB" id="A0A927MYS5"/>
<keyword evidence="2" id="KW-1185">Reference proteome</keyword>
<dbReference type="RefSeq" id="WP_192751659.1">
    <property type="nucleotide sequence ID" value="NZ_BAABJL010000040.1"/>
</dbReference>
<gene>
    <name evidence="1" type="ORF">HEB94_004611</name>
</gene>
<proteinExistence type="predicted"/>
<dbReference type="Proteomes" id="UP000638648">
    <property type="component" value="Unassembled WGS sequence"/>
</dbReference>
<evidence type="ECO:0000313" key="2">
    <source>
        <dbReference type="Proteomes" id="UP000638648"/>
    </source>
</evidence>
<dbReference type="Pfam" id="PF05960">
    <property type="entry name" value="DUF885"/>
    <property type="match status" value="1"/>
</dbReference>
<accession>A0A927MYS5</accession>
<name>A0A927MYS5_9ACTN</name>